<accession>A0A147B706</accession>
<reference evidence="1" key="1">
    <citation type="submission" date="2016-03" db="EMBL/GenBank/DDBJ databases">
        <title>Gut transcriptome analysis on engorged females of Ornithodoros mimon (Acari: Argasidae) and phylogenetic inferences of soft ticks.</title>
        <authorList>
            <person name="Landulfo G.A."/>
            <person name="Giovanni D."/>
            <person name="Carvalho E."/>
            <person name="Junqueira-de-Azevedo I."/>
            <person name="Patane J."/>
            <person name="Mendoca R."/>
            <person name="Barros-Battesti D."/>
        </authorList>
    </citation>
    <scope>NUCLEOTIDE SEQUENCE</scope>
    <source>
        <strain evidence="1">Females</strain>
        <tissue evidence="1">Gut</tissue>
    </source>
</reference>
<organism evidence="1">
    <name type="scientific">Alectorobius mimon</name>
    <dbReference type="NCBI Taxonomy" id="360319"/>
    <lineage>
        <taxon>Eukaryota</taxon>
        <taxon>Metazoa</taxon>
        <taxon>Ecdysozoa</taxon>
        <taxon>Arthropoda</taxon>
        <taxon>Chelicerata</taxon>
        <taxon>Arachnida</taxon>
        <taxon>Acari</taxon>
        <taxon>Parasitiformes</taxon>
        <taxon>Ixodida</taxon>
        <taxon>Ixodoidea</taxon>
        <taxon>Argasidae</taxon>
        <taxon>Ornithodorinae</taxon>
        <taxon>Alectorobius</taxon>
    </lineage>
</organism>
<dbReference type="EMBL" id="GEIB01001863">
    <property type="protein sequence ID" value="JAR86541.1"/>
    <property type="molecule type" value="Transcribed_RNA"/>
</dbReference>
<name>A0A147B706_9ACAR</name>
<feature type="non-terminal residue" evidence="1">
    <location>
        <position position="1"/>
    </location>
</feature>
<evidence type="ECO:0000313" key="1">
    <source>
        <dbReference type="EMBL" id="JAR86541.1"/>
    </source>
</evidence>
<protein>
    <submittedName>
        <fullName evidence="1">Uncharacterized protein</fullName>
    </submittedName>
</protein>
<proteinExistence type="predicted"/>
<sequence>KIDATADAIIIIVPHYKPPDQQCQDKERHTHYYAVSYTTSRGVQLGRREIPNPDKEGRIVLSGLASSTMFKVTVILRYLPGDLNSTGFSKDIATKELAIPPEPTKELTLVDSSGLPKTQQVFQLPTDMFSNENGFINEVDILVAQGRDIDKCPDQPAAWKDAQSKSPVECYKAGTVTGPESICEEKDGTTKCILGTKEKCEADPCNGQLKPGVEYGVMLRAHNAAGPRNSKPLFFKPGDAGSPPGAGAKTAGSFSMISAIMLLALCWKP</sequence>
<dbReference type="AlphaFoldDB" id="A0A147B706"/>